<proteinExistence type="predicted"/>
<name>A0A0E9SHN3_ANGAN</name>
<feature type="compositionally biased region" description="Low complexity" evidence="1">
    <location>
        <begin position="7"/>
        <end position="20"/>
    </location>
</feature>
<reference evidence="2" key="2">
    <citation type="journal article" date="2015" name="Fish Shellfish Immunol.">
        <title>Early steps in the European eel (Anguilla anguilla)-Vibrio vulnificus interaction in the gills: Role of the RtxA13 toxin.</title>
        <authorList>
            <person name="Callol A."/>
            <person name="Pajuelo D."/>
            <person name="Ebbesson L."/>
            <person name="Teles M."/>
            <person name="MacKenzie S."/>
            <person name="Amaro C."/>
        </authorList>
    </citation>
    <scope>NUCLEOTIDE SEQUENCE</scope>
</reference>
<feature type="region of interest" description="Disordered" evidence="1">
    <location>
        <begin position="1"/>
        <end position="21"/>
    </location>
</feature>
<accession>A0A0E9SHN3</accession>
<reference evidence="2" key="1">
    <citation type="submission" date="2014-11" db="EMBL/GenBank/DDBJ databases">
        <authorList>
            <person name="Amaro Gonzalez C."/>
        </authorList>
    </citation>
    <scope>NUCLEOTIDE SEQUENCE</scope>
</reference>
<sequence length="37" mass="4375">MQQTEYTTSHTTCTQRTHTSNQKSQLIMFIKPLLTYL</sequence>
<dbReference type="EMBL" id="GBXM01068377">
    <property type="protein sequence ID" value="JAH40200.1"/>
    <property type="molecule type" value="Transcribed_RNA"/>
</dbReference>
<evidence type="ECO:0000256" key="1">
    <source>
        <dbReference type="SAM" id="MobiDB-lite"/>
    </source>
</evidence>
<protein>
    <submittedName>
        <fullName evidence="2">Uncharacterized protein</fullName>
    </submittedName>
</protein>
<evidence type="ECO:0000313" key="2">
    <source>
        <dbReference type="EMBL" id="JAH40200.1"/>
    </source>
</evidence>
<organism evidence="2">
    <name type="scientific">Anguilla anguilla</name>
    <name type="common">European freshwater eel</name>
    <name type="synonym">Muraena anguilla</name>
    <dbReference type="NCBI Taxonomy" id="7936"/>
    <lineage>
        <taxon>Eukaryota</taxon>
        <taxon>Metazoa</taxon>
        <taxon>Chordata</taxon>
        <taxon>Craniata</taxon>
        <taxon>Vertebrata</taxon>
        <taxon>Euteleostomi</taxon>
        <taxon>Actinopterygii</taxon>
        <taxon>Neopterygii</taxon>
        <taxon>Teleostei</taxon>
        <taxon>Anguilliformes</taxon>
        <taxon>Anguillidae</taxon>
        <taxon>Anguilla</taxon>
    </lineage>
</organism>
<dbReference type="AlphaFoldDB" id="A0A0E9SHN3"/>